<gene>
    <name evidence="5" type="ORF">GEV26_00850</name>
</gene>
<evidence type="ECO:0000313" key="6">
    <source>
        <dbReference type="Proteomes" id="UP000392064"/>
    </source>
</evidence>
<dbReference type="Gene3D" id="1.10.10.10">
    <property type="entry name" value="Winged helix-like DNA-binding domain superfamily/Winged helix DNA-binding domain"/>
    <property type="match status" value="1"/>
</dbReference>
<organism evidence="5 6">
    <name type="scientific">Aeromicrobium yanjiei</name>
    <dbReference type="NCBI Taxonomy" id="2662028"/>
    <lineage>
        <taxon>Bacteria</taxon>
        <taxon>Bacillati</taxon>
        <taxon>Actinomycetota</taxon>
        <taxon>Actinomycetes</taxon>
        <taxon>Propionibacteriales</taxon>
        <taxon>Nocardioidaceae</taxon>
        <taxon>Aeromicrobium</taxon>
    </lineage>
</organism>
<sequence>MASDDVAIPGSRTAYVLERLRADLRNGLINPGDQLRQVELARRYGVSATPVREALRVLEADGMIDYHTHRGATVRDYTPQMATDLYRMRAEMESLAVTVAMERMTPEVLAGIRVANEELLAATDSAASSAELSRLNKALHFAIYQATSPVMIECIEMLWSRFTPSVTLWSVSGFTTELRHDHEAILSAIEDGDAERASRAMHEHIMHACDLRATHAALRPAGPVSDAAGDGSPQAP</sequence>
<feature type="domain" description="HTH gntR-type" evidence="4">
    <location>
        <begin position="10"/>
        <end position="77"/>
    </location>
</feature>
<accession>A0A5Q2MEG2</accession>
<evidence type="ECO:0000313" key="5">
    <source>
        <dbReference type="EMBL" id="QGG40041.1"/>
    </source>
</evidence>
<dbReference type="Pfam" id="PF07729">
    <property type="entry name" value="FCD"/>
    <property type="match status" value="1"/>
</dbReference>
<dbReference type="RefSeq" id="WP_153651314.1">
    <property type="nucleotide sequence ID" value="NZ_CP045737.1"/>
</dbReference>
<evidence type="ECO:0000259" key="4">
    <source>
        <dbReference type="PROSITE" id="PS50949"/>
    </source>
</evidence>
<dbReference type="SUPFAM" id="SSF46785">
    <property type="entry name" value="Winged helix' DNA-binding domain"/>
    <property type="match status" value="1"/>
</dbReference>
<dbReference type="InterPro" id="IPR011711">
    <property type="entry name" value="GntR_C"/>
</dbReference>
<dbReference type="Pfam" id="PF00392">
    <property type="entry name" value="GntR"/>
    <property type="match status" value="1"/>
</dbReference>
<dbReference type="SMART" id="SM00345">
    <property type="entry name" value="HTH_GNTR"/>
    <property type="match status" value="1"/>
</dbReference>
<evidence type="ECO:0000256" key="3">
    <source>
        <dbReference type="ARBA" id="ARBA00023163"/>
    </source>
</evidence>
<protein>
    <submittedName>
        <fullName evidence="5">FCD domain-containing protein</fullName>
    </submittedName>
</protein>
<dbReference type="KEGG" id="aef:GEV26_00850"/>
<dbReference type="Proteomes" id="UP000392064">
    <property type="component" value="Chromosome"/>
</dbReference>
<keyword evidence="3" id="KW-0804">Transcription</keyword>
<dbReference type="PROSITE" id="PS50949">
    <property type="entry name" value="HTH_GNTR"/>
    <property type="match status" value="1"/>
</dbReference>
<dbReference type="InterPro" id="IPR036388">
    <property type="entry name" value="WH-like_DNA-bd_sf"/>
</dbReference>
<evidence type="ECO:0000256" key="1">
    <source>
        <dbReference type="ARBA" id="ARBA00023015"/>
    </source>
</evidence>
<dbReference type="GO" id="GO:0003700">
    <property type="term" value="F:DNA-binding transcription factor activity"/>
    <property type="evidence" value="ECO:0007669"/>
    <property type="project" value="InterPro"/>
</dbReference>
<reference evidence="5 6" key="1">
    <citation type="submission" date="2019-11" db="EMBL/GenBank/DDBJ databases">
        <authorList>
            <person name="Li J."/>
        </authorList>
    </citation>
    <scope>NUCLEOTIDE SEQUENCE [LARGE SCALE GENOMIC DNA]</scope>
    <source>
        <strain evidence="5 6">MF47</strain>
    </source>
</reference>
<dbReference type="Gene3D" id="1.20.120.530">
    <property type="entry name" value="GntR ligand-binding domain-like"/>
    <property type="match status" value="1"/>
</dbReference>
<keyword evidence="2" id="KW-0238">DNA-binding</keyword>
<dbReference type="CDD" id="cd07377">
    <property type="entry name" value="WHTH_GntR"/>
    <property type="match status" value="1"/>
</dbReference>
<dbReference type="EMBL" id="CP045737">
    <property type="protein sequence ID" value="QGG40041.1"/>
    <property type="molecule type" value="Genomic_DNA"/>
</dbReference>
<keyword evidence="6" id="KW-1185">Reference proteome</keyword>
<name>A0A5Q2MEG2_9ACTN</name>
<dbReference type="InterPro" id="IPR036390">
    <property type="entry name" value="WH_DNA-bd_sf"/>
</dbReference>
<dbReference type="SMART" id="SM00895">
    <property type="entry name" value="FCD"/>
    <property type="match status" value="1"/>
</dbReference>
<dbReference type="GO" id="GO:0003677">
    <property type="term" value="F:DNA binding"/>
    <property type="evidence" value="ECO:0007669"/>
    <property type="project" value="UniProtKB-KW"/>
</dbReference>
<keyword evidence="1" id="KW-0805">Transcription regulation</keyword>
<proteinExistence type="predicted"/>
<dbReference type="AlphaFoldDB" id="A0A5Q2MEG2"/>
<evidence type="ECO:0000256" key="2">
    <source>
        <dbReference type="ARBA" id="ARBA00023125"/>
    </source>
</evidence>
<dbReference type="SUPFAM" id="SSF48008">
    <property type="entry name" value="GntR ligand-binding domain-like"/>
    <property type="match status" value="1"/>
</dbReference>
<dbReference type="InterPro" id="IPR008920">
    <property type="entry name" value="TF_FadR/GntR_C"/>
</dbReference>
<dbReference type="InterPro" id="IPR000524">
    <property type="entry name" value="Tscrpt_reg_HTH_GntR"/>
</dbReference>
<dbReference type="PANTHER" id="PTHR43537">
    <property type="entry name" value="TRANSCRIPTIONAL REGULATOR, GNTR FAMILY"/>
    <property type="match status" value="1"/>
</dbReference>
<dbReference type="PANTHER" id="PTHR43537:SF49">
    <property type="entry name" value="TRANSCRIPTIONAL REGULATORY PROTEIN"/>
    <property type="match status" value="1"/>
</dbReference>